<gene>
    <name evidence="1" type="primary">dnaB</name>
    <name evidence="1" type="ORF">JYE49_02460</name>
</gene>
<keyword evidence="2" id="KW-1185">Reference proteome</keyword>
<organism evidence="1 2">
    <name type="scientific">Aristaeella hokkaidonensis</name>
    <dbReference type="NCBI Taxonomy" id="3046382"/>
    <lineage>
        <taxon>Bacteria</taxon>
        <taxon>Bacillati</taxon>
        <taxon>Bacillota</taxon>
        <taxon>Clostridia</taxon>
        <taxon>Eubacteriales</taxon>
        <taxon>Aristaeellaceae</taxon>
        <taxon>Aristaeella</taxon>
    </lineage>
</organism>
<protein>
    <submittedName>
        <fullName evidence="1">Replicative DNA helicase</fullName>
        <ecNumber evidence="1">3.6.4.12</ecNumber>
    </submittedName>
</protein>
<keyword evidence="1" id="KW-0347">Helicase</keyword>
<dbReference type="Proteomes" id="UP000682782">
    <property type="component" value="Chromosome"/>
</dbReference>
<proteinExistence type="predicted"/>
<reference evidence="1" key="1">
    <citation type="submission" date="2021-01" db="EMBL/GenBank/DDBJ databases">
        <title>Complete genome sequence of Clostridiales bacterium R-7.</title>
        <authorList>
            <person name="Mahoney-Kurpe S.C."/>
            <person name="Palevich N."/>
            <person name="Koike S."/>
            <person name="Moon C.D."/>
            <person name="Attwood G.T."/>
        </authorList>
    </citation>
    <scope>NUCLEOTIDE SEQUENCE</scope>
    <source>
        <strain evidence="1">R-7</strain>
    </source>
</reference>
<evidence type="ECO:0000313" key="1">
    <source>
        <dbReference type="EMBL" id="QUC68581.1"/>
    </source>
</evidence>
<keyword evidence="1" id="KW-0378">Hydrolase</keyword>
<sequence>MVPPNSVEAEISVLGAMLQDSSAVLRAAEQLVPEDFYHPEHAEIFRVMADMNRQQMPIDLVTLQAELSRKGSLEGVGGIRYLMKINADVPTAANVRSYIDIVREKSTLRKLIAACKNITRECYTQDKELQDVLTGAEKAIFDIVMNRQEGEELKPLSEVLVNTYEIIEELARQKGQIAGVPTGFTDLDNMLTGLHGGELIIIGARPAMGKTSFAMNIAEYAAVNKGKVTAVFTLEMPREQIAMRMLCSDARVDMQRVRKGTLHDDDWVKLAKSLGPLSAAPMYIDDTAALSPTQLRSRCRRLMMDKGLDLIVVDYLGLMKSDGKSESRQLEVSEISRRLKAIALEMKIPIIACAQLSRANKDRIDKRPLLSDLRDSGSIEQDADVVMFLHREEYYNKETEDKNIGEVIVSKQRSGPLGTVKLAWLSEFTTFANLAREQMNGGEAPF</sequence>
<dbReference type="EC" id="3.6.4.12" evidence="1"/>
<keyword evidence="1" id="KW-0067">ATP-binding</keyword>
<keyword evidence="1" id="KW-0547">Nucleotide-binding</keyword>
<accession>A0AC61N9L6</accession>
<evidence type="ECO:0000313" key="2">
    <source>
        <dbReference type="Proteomes" id="UP000682782"/>
    </source>
</evidence>
<dbReference type="EMBL" id="CP068393">
    <property type="protein sequence ID" value="QUC68581.1"/>
    <property type="molecule type" value="Genomic_DNA"/>
</dbReference>
<name>A0AC61N9L6_9FIRM</name>